<dbReference type="InterPro" id="IPR046093">
    <property type="entry name" value="DUF6111"/>
</dbReference>
<proteinExistence type="predicted"/>
<evidence type="ECO:0000313" key="3">
    <source>
        <dbReference type="Proteomes" id="UP000198755"/>
    </source>
</evidence>
<feature type="transmembrane region" description="Helical" evidence="1">
    <location>
        <begin position="44"/>
        <end position="63"/>
    </location>
</feature>
<dbReference type="OrthoDB" id="7366326at2"/>
<dbReference type="AlphaFoldDB" id="A0A1I3WVQ7"/>
<dbReference type="Proteomes" id="UP000198755">
    <property type="component" value="Unassembled WGS sequence"/>
</dbReference>
<keyword evidence="3" id="KW-1185">Reference proteome</keyword>
<dbReference type="Pfam" id="PF19606">
    <property type="entry name" value="DUF6111"/>
    <property type="match status" value="1"/>
</dbReference>
<dbReference type="RefSeq" id="WP_091678128.1">
    <property type="nucleotide sequence ID" value="NZ_FOSN01000002.1"/>
</dbReference>
<organism evidence="2 3">
    <name type="scientific">Methylocapsa palsarum</name>
    <dbReference type="NCBI Taxonomy" id="1612308"/>
    <lineage>
        <taxon>Bacteria</taxon>
        <taxon>Pseudomonadati</taxon>
        <taxon>Pseudomonadota</taxon>
        <taxon>Alphaproteobacteria</taxon>
        <taxon>Hyphomicrobiales</taxon>
        <taxon>Beijerinckiaceae</taxon>
        <taxon>Methylocapsa</taxon>
    </lineage>
</organism>
<gene>
    <name evidence="2" type="ORF">SAMN05444581_102162</name>
</gene>
<keyword evidence="1" id="KW-0812">Transmembrane</keyword>
<keyword evidence="1" id="KW-0472">Membrane</keyword>
<dbReference type="STRING" id="1612308.SAMN05444581_102162"/>
<protein>
    <submittedName>
        <fullName evidence="2">Uncharacterized protein</fullName>
    </submittedName>
</protein>
<sequence>MWRVLLEPALLFGSPFAAYAVYLALRRTYPFALDHWTRGAVSTLTLAGLIIAATGMLAFGIFAERHQGAYAPAHIENGTLVPGRLQ</sequence>
<evidence type="ECO:0000313" key="2">
    <source>
        <dbReference type="EMBL" id="SFK11239.1"/>
    </source>
</evidence>
<name>A0A1I3WVQ7_9HYPH</name>
<accession>A0A1I3WVQ7</accession>
<keyword evidence="1" id="KW-1133">Transmembrane helix</keyword>
<evidence type="ECO:0000256" key="1">
    <source>
        <dbReference type="SAM" id="Phobius"/>
    </source>
</evidence>
<dbReference type="EMBL" id="FOSN01000002">
    <property type="protein sequence ID" value="SFK11239.1"/>
    <property type="molecule type" value="Genomic_DNA"/>
</dbReference>
<reference evidence="2 3" key="1">
    <citation type="submission" date="2016-10" db="EMBL/GenBank/DDBJ databases">
        <authorList>
            <person name="de Groot N.N."/>
        </authorList>
    </citation>
    <scope>NUCLEOTIDE SEQUENCE [LARGE SCALE GENOMIC DNA]</scope>
    <source>
        <strain evidence="2 3">NE2</strain>
    </source>
</reference>